<keyword evidence="1" id="KW-0472">Membrane</keyword>
<evidence type="ECO:0000256" key="1">
    <source>
        <dbReference type="SAM" id="Phobius"/>
    </source>
</evidence>
<feature type="signal peptide" evidence="2">
    <location>
        <begin position="1"/>
        <end position="16"/>
    </location>
</feature>
<keyword evidence="1" id="KW-1133">Transmembrane helix</keyword>
<dbReference type="SMR" id="G4YNX9"/>
<dbReference type="InterPro" id="IPR004316">
    <property type="entry name" value="SWEET_rpt"/>
</dbReference>
<keyword evidence="1" id="KW-0812">Transmembrane</keyword>
<protein>
    <submittedName>
        <fullName evidence="3">Uncharacterized protein</fullName>
    </submittedName>
</protein>
<dbReference type="Proteomes" id="UP000002640">
    <property type="component" value="Unassembled WGS sequence"/>
</dbReference>
<evidence type="ECO:0000313" key="4">
    <source>
        <dbReference type="Proteomes" id="UP000002640"/>
    </source>
</evidence>
<evidence type="ECO:0000256" key="2">
    <source>
        <dbReference type="SAM" id="SignalP"/>
    </source>
</evidence>
<dbReference type="RefSeq" id="XP_009517961.1">
    <property type="nucleotide sequence ID" value="XM_009519666.1"/>
</dbReference>
<feature type="transmembrane region" description="Helical" evidence="1">
    <location>
        <begin position="23"/>
        <end position="45"/>
    </location>
</feature>
<dbReference type="KEGG" id="psoj:PHYSODRAFT_257898"/>
<dbReference type="AlphaFoldDB" id="G4YNX9"/>
<sequence length="100" mass="10885">MCLANAVNCLLWVVLCLLAPDKFVMILNAAGAALGIMQMMLCFIYHPKKSRAEQAVGVEVEDLELQAASPQQQSQNHDKLGQDFVALHSPKIQTATTDST</sequence>
<evidence type="ECO:0000313" key="3">
    <source>
        <dbReference type="EMBL" id="EGZ30686.1"/>
    </source>
</evidence>
<accession>G4YNX9</accession>
<dbReference type="InParanoid" id="G4YNX9"/>
<name>G4YNX9_PHYSP</name>
<organism evidence="3 4">
    <name type="scientific">Phytophthora sojae (strain P6497)</name>
    <name type="common">Soybean stem and root rot agent</name>
    <name type="synonym">Phytophthora megasperma f. sp. glycines</name>
    <dbReference type="NCBI Taxonomy" id="1094619"/>
    <lineage>
        <taxon>Eukaryota</taxon>
        <taxon>Sar</taxon>
        <taxon>Stramenopiles</taxon>
        <taxon>Oomycota</taxon>
        <taxon>Peronosporomycetes</taxon>
        <taxon>Peronosporales</taxon>
        <taxon>Peronosporaceae</taxon>
        <taxon>Phytophthora</taxon>
    </lineage>
</organism>
<dbReference type="Gene3D" id="1.20.1280.290">
    <property type="match status" value="1"/>
</dbReference>
<gene>
    <name evidence="3" type="ORF">PHYSODRAFT_257898</name>
</gene>
<reference evidence="3 4" key="1">
    <citation type="journal article" date="2006" name="Science">
        <title>Phytophthora genome sequences uncover evolutionary origins and mechanisms of pathogenesis.</title>
        <authorList>
            <person name="Tyler B.M."/>
            <person name="Tripathy S."/>
            <person name="Zhang X."/>
            <person name="Dehal P."/>
            <person name="Jiang R.H."/>
            <person name="Aerts A."/>
            <person name="Arredondo F.D."/>
            <person name="Baxter L."/>
            <person name="Bensasson D."/>
            <person name="Beynon J.L."/>
            <person name="Chapman J."/>
            <person name="Damasceno C.M."/>
            <person name="Dorrance A.E."/>
            <person name="Dou D."/>
            <person name="Dickerman A.W."/>
            <person name="Dubchak I.L."/>
            <person name="Garbelotto M."/>
            <person name="Gijzen M."/>
            <person name="Gordon S.G."/>
            <person name="Govers F."/>
            <person name="Grunwald N.J."/>
            <person name="Huang W."/>
            <person name="Ivors K.L."/>
            <person name="Jones R.W."/>
            <person name="Kamoun S."/>
            <person name="Krampis K."/>
            <person name="Lamour K.H."/>
            <person name="Lee M.K."/>
            <person name="McDonald W.H."/>
            <person name="Medina M."/>
            <person name="Meijer H.J."/>
            <person name="Nordberg E.K."/>
            <person name="Maclean D.J."/>
            <person name="Ospina-Giraldo M.D."/>
            <person name="Morris P.F."/>
            <person name="Phuntumart V."/>
            <person name="Putnam N.H."/>
            <person name="Rash S."/>
            <person name="Rose J.K."/>
            <person name="Sakihama Y."/>
            <person name="Salamov A.A."/>
            <person name="Savidor A."/>
            <person name="Scheuring C.F."/>
            <person name="Smith B.M."/>
            <person name="Sobral B.W."/>
            <person name="Terry A."/>
            <person name="Torto-Alalibo T.A."/>
            <person name="Win J."/>
            <person name="Xu Z."/>
            <person name="Zhang H."/>
            <person name="Grigoriev I.V."/>
            <person name="Rokhsar D.S."/>
            <person name="Boore J.L."/>
        </authorList>
    </citation>
    <scope>NUCLEOTIDE SEQUENCE [LARGE SCALE GENOMIC DNA]</scope>
    <source>
        <strain evidence="3 4">P6497</strain>
    </source>
</reference>
<dbReference type="GeneID" id="20638917"/>
<dbReference type="EMBL" id="JH159151">
    <property type="protein sequence ID" value="EGZ30686.1"/>
    <property type="molecule type" value="Genomic_DNA"/>
</dbReference>
<proteinExistence type="predicted"/>
<dbReference type="Pfam" id="PF03083">
    <property type="entry name" value="MtN3_slv"/>
    <property type="match status" value="1"/>
</dbReference>
<keyword evidence="2" id="KW-0732">Signal</keyword>
<dbReference type="GO" id="GO:0016020">
    <property type="term" value="C:membrane"/>
    <property type="evidence" value="ECO:0007669"/>
    <property type="project" value="InterPro"/>
</dbReference>
<feature type="chain" id="PRO_5003471410" evidence="2">
    <location>
        <begin position="17"/>
        <end position="100"/>
    </location>
</feature>
<keyword evidence="4" id="KW-1185">Reference proteome</keyword>